<gene>
    <name evidence="2" type="ORF">GCM10007304_37620</name>
</gene>
<evidence type="ECO:0000313" key="3">
    <source>
        <dbReference type="Proteomes" id="UP000654257"/>
    </source>
</evidence>
<comment type="caution">
    <text evidence="2">The sequence shown here is derived from an EMBL/GenBank/DDBJ whole genome shotgun (WGS) entry which is preliminary data.</text>
</comment>
<reference evidence="2" key="1">
    <citation type="journal article" date="2014" name="Int. J. Syst. Evol. Microbiol.">
        <title>Complete genome sequence of Corynebacterium casei LMG S-19264T (=DSM 44701T), isolated from a smear-ripened cheese.</title>
        <authorList>
            <consortium name="US DOE Joint Genome Institute (JGI-PGF)"/>
            <person name="Walter F."/>
            <person name="Albersmeier A."/>
            <person name="Kalinowski J."/>
            <person name="Ruckert C."/>
        </authorList>
    </citation>
    <scope>NUCLEOTIDE SEQUENCE</scope>
    <source>
        <strain evidence="2">CCM 7905</strain>
    </source>
</reference>
<proteinExistence type="predicted"/>
<keyword evidence="1" id="KW-0862">Zinc</keyword>
<reference evidence="2" key="2">
    <citation type="submission" date="2020-09" db="EMBL/GenBank/DDBJ databases">
        <authorList>
            <person name="Sun Q."/>
            <person name="Sedlacek I."/>
        </authorList>
    </citation>
    <scope>NUCLEOTIDE SEQUENCE</scope>
    <source>
        <strain evidence="2">CCM 7905</strain>
    </source>
</reference>
<accession>A0A917G3M1</accession>
<dbReference type="RefSeq" id="WP_229746159.1">
    <property type="nucleotide sequence ID" value="NZ_BMCU01000004.1"/>
</dbReference>
<evidence type="ECO:0000313" key="2">
    <source>
        <dbReference type="EMBL" id="GGG20200.1"/>
    </source>
</evidence>
<dbReference type="PANTHER" id="PTHR12993">
    <property type="entry name" value="N-ACETYLGLUCOSAMINYL-PHOSPHATIDYLINOSITOL DE-N-ACETYLASE-RELATED"/>
    <property type="match status" value="1"/>
</dbReference>
<dbReference type="Pfam" id="PF02585">
    <property type="entry name" value="PIG-L"/>
    <property type="match status" value="1"/>
</dbReference>
<dbReference type="InterPro" id="IPR003737">
    <property type="entry name" value="GlcNAc_PI_deacetylase-related"/>
</dbReference>
<dbReference type="PANTHER" id="PTHR12993:SF29">
    <property type="entry name" value="BLR3841 PROTEIN"/>
    <property type="match status" value="1"/>
</dbReference>
<dbReference type="EMBL" id="BMCU01000004">
    <property type="protein sequence ID" value="GGG20200.1"/>
    <property type="molecule type" value="Genomic_DNA"/>
</dbReference>
<protein>
    <submittedName>
        <fullName evidence="2">Acetylglucosaminylphosphatidylinositol deacetylase</fullName>
    </submittedName>
</protein>
<name>A0A917G3M1_9NOCA</name>
<evidence type="ECO:0000256" key="1">
    <source>
        <dbReference type="ARBA" id="ARBA00022833"/>
    </source>
</evidence>
<dbReference type="Gene3D" id="3.40.50.10320">
    <property type="entry name" value="LmbE-like"/>
    <property type="match status" value="1"/>
</dbReference>
<sequence>MANTVRFEASPVEDRGTPETVWQQWTPNFAALDMSTCRRLVVIAPHPDDEILGLGGTAAGLAAVGVDVSVVSVTDGGASHPGSPTYGRADLERIRRLESITALGELGLPPPHRLGLPDGHIAQHEDLLAGELAEFLDGSGPGTWCAATFSGDGHPDHEATGRVAQMVAAAVGATYVEYPIWMWHWAVPDDDGVPWDRARTVSLSPEQMEAKRRAVSRFRSQIDDLSPDPADRAVLPPWVLDRLLRETETVFLEDVRAV</sequence>
<organism evidence="2 3">
    <name type="scientific">Rhodococcoides trifolii</name>
    <dbReference type="NCBI Taxonomy" id="908250"/>
    <lineage>
        <taxon>Bacteria</taxon>
        <taxon>Bacillati</taxon>
        <taxon>Actinomycetota</taxon>
        <taxon>Actinomycetes</taxon>
        <taxon>Mycobacteriales</taxon>
        <taxon>Nocardiaceae</taxon>
        <taxon>Rhodococcoides</taxon>
    </lineage>
</organism>
<dbReference type="Proteomes" id="UP000654257">
    <property type="component" value="Unassembled WGS sequence"/>
</dbReference>
<keyword evidence="3" id="KW-1185">Reference proteome</keyword>
<dbReference type="AlphaFoldDB" id="A0A917G3M1"/>
<dbReference type="GO" id="GO:0016811">
    <property type="term" value="F:hydrolase activity, acting on carbon-nitrogen (but not peptide) bonds, in linear amides"/>
    <property type="evidence" value="ECO:0007669"/>
    <property type="project" value="TreeGrafter"/>
</dbReference>
<dbReference type="GO" id="GO:0016137">
    <property type="term" value="P:glycoside metabolic process"/>
    <property type="evidence" value="ECO:0007669"/>
    <property type="project" value="UniProtKB-ARBA"/>
</dbReference>
<dbReference type="InterPro" id="IPR024078">
    <property type="entry name" value="LmbE-like_dom_sf"/>
</dbReference>
<dbReference type="SUPFAM" id="SSF102588">
    <property type="entry name" value="LmbE-like"/>
    <property type="match status" value="1"/>
</dbReference>